<dbReference type="AlphaFoldDB" id="A0A8S4RA48"/>
<evidence type="ECO:0000256" key="1">
    <source>
        <dbReference type="SAM" id="MobiDB-lite"/>
    </source>
</evidence>
<feature type="region of interest" description="Disordered" evidence="1">
    <location>
        <begin position="1"/>
        <end position="37"/>
    </location>
</feature>
<comment type="caution">
    <text evidence="2">The sequence shown here is derived from an EMBL/GenBank/DDBJ whole genome shotgun (WGS) entry which is preliminary data.</text>
</comment>
<dbReference type="EMBL" id="CAKXAJ010024830">
    <property type="protein sequence ID" value="CAH2230978.1"/>
    <property type="molecule type" value="Genomic_DNA"/>
</dbReference>
<sequence>MSRILGRSTKVMVTRRASDRHDNAAQTHEARPTAIPARRGGGFMLQPTAGLGRYPRHYLAAFHCSKPRRAPRVPSCLADPRALAASLTILGAQSFLRAYRDYARRRRTVKLRSRDRAYSVVKCLWMRFTTEINAIVICFGFVY</sequence>
<name>A0A8S4RA48_9NEOP</name>
<dbReference type="OrthoDB" id="7473809at2759"/>
<accession>A0A8S4RA48</accession>
<evidence type="ECO:0000313" key="2">
    <source>
        <dbReference type="EMBL" id="CAH2230978.1"/>
    </source>
</evidence>
<proteinExistence type="predicted"/>
<evidence type="ECO:0000313" key="3">
    <source>
        <dbReference type="Proteomes" id="UP000838756"/>
    </source>
</evidence>
<feature type="compositionally biased region" description="Basic and acidic residues" evidence="1">
    <location>
        <begin position="16"/>
        <end position="31"/>
    </location>
</feature>
<reference evidence="2" key="1">
    <citation type="submission" date="2022-03" db="EMBL/GenBank/DDBJ databases">
        <authorList>
            <person name="Lindestad O."/>
        </authorList>
    </citation>
    <scope>NUCLEOTIDE SEQUENCE</scope>
</reference>
<organism evidence="2 3">
    <name type="scientific">Pararge aegeria aegeria</name>
    <dbReference type="NCBI Taxonomy" id="348720"/>
    <lineage>
        <taxon>Eukaryota</taxon>
        <taxon>Metazoa</taxon>
        <taxon>Ecdysozoa</taxon>
        <taxon>Arthropoda</taxon>
        <taxon>Hexapoda</taxon>
        <taxon>Insecta</taxon>
        <taxon>Pterygota</taxon>
        <taxon>Neoptera</taxon>
        <taxon>Endopterygota</taxon>
        <taxon>Lepidoptera</taxon>
        <taxon>Glossata</taxon>
        <taxon>Ditrysia</taxon>
        <taxon>Papilionoidea</taxon>
        <taxon>Nymphalidae</taxon>
        <taxon>Satyrinae</taxon>
        <taxon>Satyrini</taxon>
        <taxon>Parargina</taxon>
        <taxon>Pararge</taxon>
    </lineage>
</organism>
<dbReference type="Proteomes" id="UP000838756">
    <property type="component" value="Unassembled WGS sequence"/>
</dbReference>
<keyword evidence="3" id="KW-1185">Reference proteome</keyword>
<gene>
    <name evidence="2" type="primary">jg3447</name>
    <name evidence="2" type="ORF">PAEG_LOCUS9950</name>
</gene>
<protein>
    <submittedName>
        <fullName evidence="2">Jg3447 protein</fullName>
    </submittedName>
</protein>